<reference evidence="1 2" key="1">
    <citation type="submission" date="2018-10" db="EMBL/GenBank/DDBJ databases">
        <title>Sinomicrobium pectinilyticum sp. nov., a pectinase-producing bacterium isolated from alkaline and saline soil, and emended description of the genus Sinomicrobium.</title>
        <authorList>
            <person name="Cheng B."/>
            <person name="Li C."/>
            <person name="Lai Q."/>
            <person name="Du M."/>
            <person name="Shao Z."/>
            <person name="Xu P."/>
            <person name="Yang C."/>
        </authorList>
    </citation>
    <scope>NUCLEOTIDE SEQUENCE [LARGE SCALE GENOMIC DNA]</scope>
    <source>
        <strain evidence="1 2">5DNS001</strain>
    </source>
</reference>
<comment type="caution">
    <text evidence="1">The sequence shown here is derived from an EMBL/GenBank/DDBJ whole genome shotgun (WGS) entry which is preliminary data.</text>
</comment>
<sequence>MIINNSRKATFCQKTNKYIKLRQLDQKSGRLTRDKRILKPELFGANPLLGPEFGVETTLPDKSP</sequence>
<evidence type="ECO:0000313" key="2">
    <source>
        <dbReference type="Proteomes" id="UP000267469"/>
    </source>
</evidence>
<gene>
    <name evidence="1" type="ORF">ED312_12415</name>
</gene>
<name>A0A3N0ECU3_SINP1</name>
<accession>A0A3N0ECU3</accession>
<dbReference type="EMBL" id="RJTM01000086">
    <property type="protein sequence ID" value="RNL85661.1"/>
    <property type="molecule type" value="Genomic_DNA"/>
</dbReference>
<protein>
    <submittedName>
        <fullName evidence="1">Uncharacterized protein</fullName>
    </submittedName>
</protein>
<organism evidence="1 2">
    <name type="scientific">Sinomicrobium pectinilyticum</name>
    <dbReference type="NCBI Taxonomy" id="1084421"/>
    <lineage>
        <taxon>Bacteria</taxon>
        <taxon>Pseudomonadati</taxon>
        <taxon>Bacteroidota</taxon>
        <taxon>Flavobacteriia</taxon>
        <taxon>Flavobacteriales</taxon>
        <taxon>Flavobacteriaceae</taxon>
        <taxon>Sinomicrobium</taxon>
    </lineage>
</organism>
<dbReference type="AlphaFoldDB" id="A0A3N0ECU3"/>
<proteinExistence type="predicted"/>
<evidence type="ECO:0000313" key="1">
    <source>
        <dbReference type="EMBL" id="RNL85661.1"/>
    </source>
</evidence>
<keyword evidence="2" id="KW-1185">Reference proteome</keyword>
<dbReference type="Proteomes" id="UP000267469">
    <property type="component" value="Unassembled WGS sequence"/>
</dbReference>